<feature type="region of interest" description="Disordered" evidence="1">
    <location>
        <begin position="1"/>
        <end position="22"/>
    </location>
</feature>
<gene>
    <name evidence="2" type="ORF">GIW47_29415</name>
</gene>
<dbReference type="Proteomes" id="UP000814074">
    <property type="component" value="Unassembled WGS sequence"/>
</dbReference>
<keyword evidence="3" id="KW-1185">Reference proteome</keyword>
<evidence type="ECO:0000313" key="3">
    <source>
        <dbReference type="Proteomes" id="UP000814074"/>
    </source>
</evidence>
<name>A0ABS9FZ74_9PSED</name>
<evidence type="ECO:0000256" key="1">
    <source>
        <dbReference type="SAM" id="MobiDB-lite"/>
    </source>
</evidence>
<organism evidence="2 3">
    <name type="scientific">Pseudomonas lactis</name>
    <dbReference type="NCBI Taxonomy" id="1615674"/>
    <lineage>
        <taxon>Bacteria</taxon>
        <taxon>Pseudomonadati</taxon>
        <taxon>Pseudomonadota</taxon>
        <taxon>Gammaproteobacteria</taxon>
        <taxon>Pseudomonadales</taxon>
        <taxon>Pseudomonadaceae</taxon>
        <taxon>Pseudomonas</taxon>
    </lineage>
</organism>
<feature type="non-terminal residue" evidence="2">
    <location>
        <position position="1"/>
    </location>
</feature>
<accession>A0ABS9FZ74</accession>
<reference evidence="2 3" key="1">
    <citation type="submission" date="2019-11" db="EMBL/GenBank/DDBJ databases">
        <title>Epiphytic Pseudomonas syringae from cherry orchards.</title>
        <authorList>
            <person name="Hulin M.T."/>
        </authorList>
    </citation>
    <scope>NUCLEOTIDE SEQUENCE [LARGE SCALE GENOMIC DNA]</scope>
    <source>
        <strain evidence="2 3">PA-6-3B</strain>
    </source>
</reference>
<proteinExistence type="predicted"/>
<sequence>RLGHARQSIFPGARSRAPPIAS</sequence>
<evidence type="ECO:0000313" key="2">
    <source>
        <dbReference type="EMBL" id="MCF5156695.1"/>
    </source>
</evidence>
<dbReference type="EMBL" id="WKDU01000089">
    <property type="protein sequence ID" value="MCF5156695.1"/>
    <property type="molecule type" value="Genomic_DNA"/>
</dbReference>
<comment type="caution">
    <text evidence="2">The sequence shown here is derived from an EMBL/GenBank/DDBJ whole genome shotgun (WGS) entry which is preliminary data.</text>
</comment>
<protein>
    <submittedName>
        <fullName evidence="2">DUF2946 domain-containing protein</fullName>
    </submittedName>
</protein>